<name>A0AAD6WQU2_9AGAR</name>
<keyword evidence="4" id="KW-1185">Reference proteome</keyword>
<evidence type="ECO:0000313" key="4">
    <source>
        <dbReference type="Proteomes" id="UP001218188"/>
    </source>
</evidence>
<dbReference type="Gene3D" id="1.25.40.750">
    <property type="entry name" value="Domain of unknown function DUF5071"/>
    <property type="match status" value="2"/>
</dbReference>
<reference evidence="2" key="1">
    <citation type="submission" date="2023-03" db="EMBL/GenBank/DDBJ databases">
        <title>Massive genome expansion in bonnet fungi (Mycena s.s.) driven by repeated elements and novel gene families across ecological guilds.</title>
        <authorList>
            <consortium name="Lawrence Berkeley National Laboratory"/>
            <person name="Harder C.B."/>
            <person name="Miyauchi S."/>
            <person name="Viragh M."/>
            <person name="Kuo A."/>
            <person name="Thoen E."/>
            <person name="Andreopoulos B."/>
            <person name="Lu D."/>
            <person name="Skrede I."/>
            <person name="Drula E."/>
            <person name="Henrissat B."/>
            <person name="Morin E."/>
            <person name="Kohler A."/>
            <person name="Barry K."/>
            <person name="LaButti K."/>
            <person name="Morin E."/>
            <person name="Salamov A."/>
            <person name="Lipzen A."/>
            <person name="Mereny Z."/>
            <person name="Hegedus B."/>
            <person name="Baldrian P."/>
            <person name="Stursova M."/>
            <person name="Weitz H."/>
            <person name="Taylor A."/>
            <person name="Grigoriev I.V."/>
            <person name="Nagy L.G."/>
            <person name="Martin F."/>
            <person name="Kauserud H."/>
        </authorList>
    </citation>
    <scope>NUCLEOTIDE SEQUENCE</scope>
    <source>
        <strain evidence="2">CBHHK200</strain>
    </source>
</reference>
<gene>
    <name evidence="3" type="ORF">C8F04DRAFT_1107647</name>
    <name evidence="2" type="ORF">C8F04DRAFT_1140203</name>
</gene>
<dbReference type="AlphaFoldDB" id="A0AAD6WQU2"/>
<evidence type="ECO:0000313" key="3">
    <source>
        <dbReference type="EMBL" id="KAJ7032445.1"/>
    </source>
</evidence>
<sequence length="323" mass="36250">MAGLISRALRALHSTRGHTASKAVWTGIDLAWSRPNLPVYRSLTMSAAHTGSIVLPKDANDLAAILRLSALPPSELAPVAPYLLRWIPYHPIQGPLLELFVSRLTTSPPSPDDPLVSFFISTLDSPALTRESDTLRLLLLVDILSALPKDRLEPYRNALTRLSTRPTAAEATDKIVQRSKDLIAILDGVQWVPRFKFDDIAFRSLASVQTAEEMRPHVSGLLEWLQDTNWPPFPGCWEQLARFPEVALEPICEVLQRGDDGAWTCQLLDFLKDCMPGELRERARVHVERIMQQPTQDEIDNDCVEGAEDCLKAMDDWMDWAQI</sequence>
<dbReference type="InterPro" id="IPR038692">
    <property type="entry name" value="Cthe_2751_sf"/>
</dbReference>
<dbReference type="InterPro" id="IPR031837">
    <property type="entry name" value="DUF5071"/>
</dbReference>
<evidence type="ECO:0000313" key="2">
    <source>
        <dbReference type="EMBL" id="KAJ7021680.1"/>
    </source>
</evidence>
<dbReference type="EMBL" id="JARJCM010000226">
    <property type="protein sequence ID" value="KAJ7021680.1"/>
    <property type="molecule type" value="Genomic_DNA"/>
</dbReference>
<accession>A0AAD6WQU2</accession>
<protein>
    <recommendedName>
        <fullName evidence="1">DUF5071 domain-containing protein</fullName>
    </recommendedName>
</protein>
<evidence type="ECO:0000259" key="1">
    <source>
        <dbReference type="Pfam" id="PF16804"/>
    </source>
</evidence>
<dbReference type="Pfam" id="PF16804">
    <property type="entry name" value="DUF5071"/>
    <property type="match status" value="1"/>
</dbReference>
<organism evidence="2 4">
    <name type="scientific">Mycena alexandri</name>
    <dbReference type="NCBI Taxonomy" id="1745969"/>
    <lineage>
        <taxon>Eukaryota</taxon>
        <taxon>Fungi</taxon>
        <taxon>Dikarya</taxon>
        <taxon>Basidiomycota</taxon>
        <taxon>Agaricomycotina</taxon>
        <taxon>Agaricomycetes</taxon>
        <taxon>Agaricomycetidae</taxon>
        <taxon>Agaricales</taxon>
        <taxon>Marasmiineae</taxon>
        <taxon>Mycenaceae</taxon>
        <taxon>Mycena</taxon>
    </lineage>
</organism>
<feature type="domain" description="DUF5071" evidence="1">
    <location>
        <begin position="191"/>
        <end position="311"/>
    </location>
</feature>
<proteinExistence type="predicted"/>
<comment type="caution">
    <text evidence="2">The sequence shown here is derived from an EMBL/GenBank/DDBJ whole genome shotgun (WGS) entry which is preliminary data.</text>
</comment>
<dbReference type="Proteomes" id="UP001218188">
    <property type="component" value="Unassembled WGS sequence"/>
</dbReference>
<dbReference type="EMBL" id="JARJCM010000073">
    <property type="protein sequence ID" value="KAJ7032445.1"/>
    <property type="molecule type" value="Genomic_DNA"/>
</dbReference>